<organism evidence="11 12">
    <name type="scientific">Prymnesium parvum</name>
    <name type="common">Toxic golden alga</name>
    <dbReference type="NCBI Taxonomy" id="97485"/>
    <lineage>
        <taxon>Eukaryota</taxon>
        <taxon>Haptista</taxon>
        <taxon>Haptophyta</taxon>
        <taxon>Prymnesiophyceae</taxon>
        <taxon>Prymnesiales</taxon>
        <taxon>Prymnesiaceae</taxon>
        <taxon>Prymnesium</taxon>
    </lineage>
</organism>
<dbReference type="Proteomes" id="UP001515480">
    <property type="component" value="Unassembled WGS sequence"/>
</dbReference>
<feature type="region of interest" description="Disordered" evidence="7">
    <location>
        <begin position="1199"/>
        <end position="1316"/>
    </location>
</feature>
<keyword evidence="6" id="KW-0175">Coiled coil</keyword>
<feature type="compositionally biased region" description="Basic and acidic residues" evidence="7">
    <location>
        <begin position="1214"/>
        <end position="1223"/>
    </location>
</feature>
<evidence type="ECO:0000313" key="11">
    <source>
        <dbReference type="EMBL" id="KAL1528308.1"/>
    </source>
</evidence>
<comment type="caution">
    <text evidence="11">The sequence shown here is derived from an EMBL/GenBank/DDBJ whole genome shotgun (WGS) entry which is preliminary data.</text>
</comment>
<dbReference type="EMBL" id="JBGBPQ010000002">
    <property type="protein sequence ID" value="KAL1528308.1"/>
    <property type="molecule type" value="Genomic_DNA"/>
</dbReference>
<dbReference type="InterPro" id="IPR046791">
    <property type="entry name" value="Polycystin_dom"/>
</dbReference>
<keyword evidence="4 8" id="KW-1133">Transmembrane helix</keyword>
<gene>
    <name evidence="11" type="ORF">AB1Y20_009664</name>
</gene>
<evidence type="ECO:0000256" key="4">
    <source>
        <dbReference type="ARBA" id="ARBA00022989"/>
    </source>
</evidence>
<accession>A0AB34K4V1</accession>
<feature type="compositionally biased region" description="Basic and acidic residues" evidence="7">
    <location>
        <begin position="1236"/>
        <end position="1245"/>
    </location>
</feature>
<evidence type="ECO:0000256" key="7">
    <source>
        <dbReference type="SAM" id="MobiDB-lite"/>
    </source>
</evidence>
<evidence type="ECO:0000256" key="5">
    <source>
        <dbReference type="ARBA" id="ARBA00023136"/>
    </source>
</evidence>
<feature type="compositionally biased region" description="Low complexity" evidence="7">
    <location>
        <begin position="1271"/>
        <end position="1293"/>
    </location>
</feature>
<evidence type="ECO:0008006" key="13">
    <source>
        <dbReference type="Google" id="ProtNLM"/>
    </source>
</evidence>
<keyword evidence="5 8" id="KW-0472">Membrane</keyword>
<evidence type="ECO:0000256" key="1">
    <source>
        <dbReference type="ARBA" id="ARBA00004141"/>
    </source>
</evidence>
<evidence type="ECO:0000259" key="9">
    <source>
        <dbReference type="Pfam" id="PF08016"/>
    </source>
</evidence>
<dbReference type="GO" id="GO:0016020">
    <property type="term" value="C:membrane"/>
    <property type="evidence" value="ECO:0007669"/>
    <property type="project" value="UniProtKB-SubCell"/>
</dbReference>
<sequence>MASGGMLTQPPKFGGQDRSQASRMEKPADLTDDDLAYFNAIPGLKQAFTDEALLDLWVREQQSAWLRNAGDGDAFKVDELRARVLKRVEKIKERELANTVRSLRRDLLSYSVFVVLFSIILTAFLFSDTYPYVTKVKAQLLKDREGATFDEVLTQDDAWDWMINWLAPAIFSPWSPPFDNNDQRNVLIGAIQLQQLRVSKHEKCPTPAMYVPFIQECYPGLGAESTDRYGAYLQFVPTSVGGVAGLLQSEAFVQNLRSDLNASEAARQLGILRDTGWVDLQTRVIRILLTYYNPTVDLFCSVTLLLNYLETGGIETKSFFRTIDPQRHVAVLTNSAVVRYFPPSALDYALLGVEAVFWILVLLRLIVEIRFVCSFGLYLWVASIWHVIDFFNCVCLCTIGFMRLLLLSIISSLNFTPEPDEFADFHTATGWVQTIQTLLSISCLLTYGKLIKYLQISPQISWVTRSFTEAQQHMLGQLVALVAIFHGYATALHFAFGTSIEEYSTVIQAWNQMFTIMIGEFDYTSFVETGSVVGPYIFMSFMSLYILIIINMIVAIMESAFNEVKKRNEADKAREPALLAARHIIYRFIAWLKASFVARQLRKVTEHSRRLAQAREQKNNILKLMRRRGIGSMGFIEHETSEVKLRKLTLRQRAERQLAAEQEAERHAARVRARGGELGGAASEQVAKSRISSVIASRDLNIAAGLDADAHLEGSGNAMAIRRNRRQQQEQETFLTLEEKFGLIAENAEGANQLVGFRQVARQLTKHCMDCKMRWALGLPDDMSTPRVAMRLLEFADMPMSRRLSEQQISNVMQIGRSLYDRAVSRSEKAANLKALDLRAGGFLSEWHAQMQELDSSLLDLGAELGEKQLAMDTKISALTSALNHLAVNSVLTDPHKLAKRQHASVAPNEENGLSSARRAAQRHAAKPNAPGAGMPGAASCALTKGLTSRSFMINQTTSSKVDKDALDALVASNKAIAAASAASLVLAQDALQTLPDGSAERTCGGVTVQLPPRPRVPKPRPSDRPADVVGDALIKPYELPNRPHMRSVTIETSSASNARRGDLPGGAHVVEVSEEETLGLPEERTKVHAQASLGVGRQQAALNRMDALVSSAYKVSTMKTHYDLALDDARPAHRSKPSLRAELSLPHTRAKTCRGGTNNGEVAVQWHHPSTNDEAEQDAHSKSNAELAAEAVDNMDGSEVGAQRNGTNAPHTKGVDAESKEEGNEELPWRTTRSSVKELEESHPVTRTLATFEPRARLASAIAPPPPAPEAAESAESLASAVEAATQAVSAAWRSRVAEGGEDDDEEALRQAAQAAADKAAAAQALRAKERVERARSSRSIEVVPPQGLSTATKAESSSDQKTKLPFDSVPKPVQRPSFERKKGKLIEPPTVPRPSGVDPNDDGDHVRVTSADIKGSSSAVPQAPEDAADDVSRRVEAMQWLAAKEADDEVASVIAELRHLPADDDDDLFAPRR</sequence>
<evidence type="ECO:0000256" key="2">
    <source>
        <dbReference type="ARBA" id="ARBA00007200"/>
    </source>
</evidence>
<feature type="transmembrane region" description="Helical" evidence="8">
    <location>
        <begin position="475"/>
        <end position="496"/>
    </location>
</feature>
<feature type="region of interest" description="Disordered" evidence="7">
    <location>
        <begin position="899"/>
        <end position="938"/>
    </location>
</feature>
<name>A0AB34K4V1_PRYPA</name>
<reference evidence="11 12" key="1">
    <citation type="journal article" date="2024" name="Science">
        <title>Giant polyketide synthase enzymes in the biosynthesis of giant marine polyether toxins.</title>
        <authorList>
            <person name="Fallon T.R."/>
            <person name="Shende V.V."/>
            <person name="Wierzbicki I.H."/>
            <person name="Pendleton A.L."/>
            <person name="Watervoot N.F."/>
            <person name="Auber R.P."/>
            <person name="Gonzalez D.J."/>
            <person name="Wisecaver J.H."/>
            <person name="Moore B.S."/>
        </authorList>
    </citation>
    <scope>NUCLEOTIDE SEQUENCE [LARGE SCALE GENOMIC DNA]</scope>
    <source>
        <strain evidence="11 12">12B1</strain>
    </source>
</reference>
<evidence type="ECO:0000256" key="3">
    <source>
        <dbReference type="ARBA" id="ARBA00022692"/>
    </source>
</evidence>
<protein>
    <recommendedName>
        <fullName evidence="13">Polycystin cation channel PKD1/PKD2 domain-containing protein</fullName>
    </recommendedName>
</protein>
<comment type="subcellular location">
    <subcellularLocation>
        <location evidence="1">Membrane</location>
        <topology evidence="1">Multi-pass membrane protein</topology>
    </subcellularLocation>
</comment>
<dbReference type="Pfam" id="PF08016">
    <property type="entry name" value="PKD_channel"/>
    <property type="match status" value="1"/>
</dbReference>
<feature type="region of interest" description="Disordered" evidence="7">
    <location>
        <begin position="1"/>
        <end position="25"/>
    </location>
</feature>
<feature type="region of interest" description="Disordered" evidence="7">
    <location>
        <begin position="1329"/>
        <end position="1433"/>
    </location>
</feature>
<comment type="similarity">
    <text evidence="2">Belongs to the polycystin family.</text>
</comment>
<feature type="transmembrane region" description="Helical" evidence="8">
    <location>
        <begin position="107"/>
        <end position="126"/>
    </location>
</feature>
<dbReference type="Pfam" id="PF20519">
    <property type="entry name" value="Polycystin_dom"/>
    <property type="match status" value="1"/>
</dbReference>
<dbReference type="InterPro" id="IPR051223">
    <property type="entry name" value="Polycystin"/>
</dbReference>
<evidence type="ECO:0000313" key="12">
    <source>
        <dbReference type="Proteomes" id="UP001515480"/>
    </source>
</evidence>
<feature type="transmembrane region" description="Helical" evidence="8">
    <location>
        <begin position="348"/>
        <end position="367"/>
    </location>
</feature>
<dbReference type="PANTHER" id="PTHR10877:SF183">
    <property type="entry name" value="AT14535P-RELATED"/>
    <property type="match status" value="1"/>
</dbReference>
<evidence type="ECO:0000259" key="10">
    <source>
        <dbReference type="Pfam" id="PF20519"/>
    </source>
</evidence>
<feature type="transmembrane region" description="Helical" evidence="8">
    <location>
        <begin position="536"/>
        <end position="557"/>
    </location>
</feature>
<dbReference type="InterPro" id="IPR013122">
    <property type="entry name" value="PKD1_2_channel"/>
</dbReference>
<feature type="compositionally biased region" description="Low complexity" evidence="7">
    <location>
        <begin position="927"/>
        <end position="938"/>
    </location>
</feature>
<dbReference type="PANTHER" id="PTHR10877">
    <property type="entry name" value="POLYCYSTIN FAMILY MEMBER"/>
    <property type="match status" value="1"/>
</dbReference>
<evidence type="ECO:0000256" key="8">
    <source>
        <dbReference type="SAM" id="Phobius"/>
    </source>
</evidence>
<keyword evidence="12" id="KW-1185">Reference proteome</keyword>
<feature type="transmembrane region" description="Helical" evidence="8">
    <location>
        <begin position="379"/>
        <end position="410"/>
    </location>
</feature>
<feature type="domain" description="Polycystin cation channel PKD1/PKD2" evidence="9">
    <location>
        <begin position="349"/>
        <end position="564"/>
    </location>
</feature>
<dbReference type="Gene3D" id="1.10.287.70">
    <property type="match status" value="1"/>
</dbReference>
<feature type="coiled-coil region" evidence="6">
    <location>
        <begin position="597"/>
        <end position="624"/>
    </location>
</feature>
<feature type="domain" description="Polycystin" evidence="10">
    <location>
        <begin position="149"/>
        <end position="320"/>
    </location>
</feature>
<feature type="region of interest" description="Disordered" evidence="7">
    <location>
        <begin position="997"/>
        <end position="1028"/>
    </location>
</feature>
<keyword evidence="3 8" id="KW-0812">Transmembrane</keyword>
<evidence type="ECO:0000256" key="6">
    <source>
        <dbReference type="SAM" id="Coils"/>
    </source>
</evidence>
<proteinExistence type="inferred from homology"/>